<evidence type="ECO:0000313" key="5">
    <source>
        <dbReference type="EMBL" id="TPH20489.1"/>
    </source>
</evidence>
<sequence length="742" mass="83769">MNMKKLTLASVIMLALTGCGSNGGGSSNSTLNAEMNNNQATQAQAQQQKAEVEALKTQLAQAQANQKQAEDKLKAAEQTQNKDLTEAKKNLASAQENLTQAQSALKQAESQSSANQKTKDELQKQLNQVEQSLSKAQQEKLLAEKELNNKLVQDKTMTRAEVLDFALHNGLWAGDSEEFADNFQNKPKSYVIDQLLDTHKRIAIKRLARSYGLPEADVRVFAKENQNKTLDESTKILESKREEIAQKREALNKEVFELAKSKGLEEWEAHNFAYGRHHSGKEEALKELNKYVTEKAERETKINELINLAKEKGLEDWEARNFAYSNVNNEHTKMLENLNQLAAEKEKQKAEQEKYHLQAEKEQKIRDLAEQYKTNYFGNASFDVYSFTEKYKDKTLEEAKAELDQFKTNREKVAELAKVLTELKVSDYAIEQFINDNMFLSLENAQANLDKKVTETINILKNSIYNNPSYGGTPLDKPLGFLSKEDLVTKKDPIIENDRETDRFTTTTTYSDIYNQKYSVVTGNYHKQDTEYKEFEYYYEDGDDRNSSPSHYRYVNKTRTTETYNVNDAKGFKTPIDKFPAEGKATYTGVAFDAKTQGNLTYTVNFADKKGSGKITGLEHIGDLTLEEADIYKSVSNNDMRVKGNVIAEAWKDQGGVNAGYEANFFGPNAEEISGKVSLGSQGMYKGMVHRQDGSYDYIPPDKYIRDVTLPANNNNSYNNGGYTQPLGVDIGFGGTRGEITK</sequence>
<dbReference type="InterPro" id="IPR014902">
    <property type="entry name" value="FHBP-like_C"/>
</dbReference>
<proteinExistence type="predicted"/>
<accession>A0A502LCD0</accession>
<dbReference type="AlphaFoldDB" id="A0A502LCD0"/>
<evidence type="ECO:0000259" key="4">
    <source>
        <dbReference type="Pfam" id="PF08794"/>
    </source>
</evidence>
<feature type="coiled-coil region" evidence="1">
    <location>
        <begin position="281"/>
        <end position="367"/>
    </location>
</feature>
<dbReference type="Proteomes" id="UP000316888">
    <property type="component" value="Unassembled WGS sequence"/>
</dbReference>
<feature type="domain" description="Factor H binding protein-like C-terminal" evidence="4">
    <location>
        <begin position="577"/>
        <end position="677"/>
    </location>
</feature>
<feature type="compositionally biased region" description="Polar residues" evidence="2">
    <location>
        <begin position="95"/>
        <end position="116"/>
    </location>
</feature>
<organism evidence="5 6">
    <name type="scientific">Haemophilus haemolyticus</name>
    <dbReference type="NCBI Taxonomy" id="726"/>
    <lineage>
        <taxon>Bacteria</taxon>
        <taxon>Pseudomonadati</taxon>
        <taxon>Pseudomonadota</taxon>
        <taxon>Gammaproteobacteria</taxon>
        <taxon>Pasteurellales</taxon>
        <taxon>Pasteurellaceae</taxon>
        <taxon>Haemophilus</taxon>
    </lineage>
</organism>
<dbReference type="SUPFAM" id="SSF56925">
    <property type="entry name" value="OMPA-like"/>
    <property type="match status" value="1"/>
</dbReference>
<feature type="chain" id="PRO_5021243034" description="Factor H binding protein-like C-terminal domain-containing protein" evidence="3">
    <location>
        <begin position="24"/>
        <end position="742"/>
    </location>
</feature>
<feature type="region of interest" description="Disordered" evidence="2">
    <location>
        <begin position="95"/>
        <end position="123"/>
    </location>
</feature>
<dbReference type="Gene3D" id="2.40.160.90">
    <property type="match status" value="1"/>
</dbReference>
<keyword evidence="3" id="KW-0732">Signal</keyword>
<reference evidence="5 6" key="1">
    <citation type="submission" date="2019-01" db="EMBL/GenBank/DDBJ databases">
        <title>Comparative genomic analysis identifies haemin-independent Haemophilus haemolyticus: a formal re-classification of Haemophilus intermedius.</title>
        <authorList>
            <person name="Harris T.M."/>
            <person name="Price E.P."/>
            <person name="Sarovich D.S."/>
            <person name="Norskov-Lauritsen N."/>
            <person name="Beissbarth J."/>
            <person name="Chang A.B."/>
            <person name="Smith-Vaughan H.C."/>
        </authorList>
    </citation>
    <scope>NUCLEOTIDE SEQUENCE [LARGE SCALE GENOMIC DNA]</scope>
    <source>
        <strain evidence="5 6">60824 B Hi-4</strain>
    </source>
</reference>
<gene>
    <name evidence="5" type="ORF">EUX48_08930</name>
</gene>
<dbReference type="RefSeq" id="WP_140537884.1">
    <property type="nucleotide sequence ID" value="NZ_SDPB01000023.1"/>
</dbReference>
<evidence type="ECO:0000256" key="3">
    <source>
        <dbReference type="SAM" id="SignalP"/>
    </source>
</evidence>
<name>A0A502LCD0_HAEHA</name>
<dbReference type="InterPro" id="IPR011250">
    <property type="entry name" value="OMP/PagP_B-barrel"/>
</dbReference>
<dbReference type="PROSITE" id="PS51257">
    <property type="entry name" value="PROKAR_LIPOPROTEIN"/>
    <property type="match status" value="1"/>
</dbReference>
<feature type="coiled-coil region" evidence="1">
    <location>
        <begin position="223"/>
        <end position="254"/>
    </location>
</feature>
<dbReference type="Pfam" id="PF08794">
    <property type="entry name" value="FHBP_C"/>
    <property type="match status" value="1"/>
</dbReference>
<protein>
    <recommendedName>
        <fullName evidence="4">Factor H binding protein-like C-terminal domain-containing protein</fullName>
    </recommendedName>
</protein>
<dbReference type="EMBL" id="SDPB01000023">
    <property type="protein sequence ID" value="TPH20489.1"/>
    <property type="molecule type" value="Genomic_DNA"/>
</dbReference>
<comment type="caution">
    <text evidence="5">The sequence shown here is derived from an EMBL/GenBank/DDBJ whole genome shotgun (WGS) entry which is preliminary data.</text>
</comment>
<feature type="signal peptide" evidence="3">
    <location>
        <begin position="1"/>
        <end position="23"/>
    </location>
</feature>
<evidence type="ECO:0000256" key="2">
    <source>
        <dbReference type="SAM" id="MobiDB-lite"/>
    </source>
</evidence>
<evidence type="ECO:0000313" key="6">
    <source>
        <dbReference type="Proteomes" id="UP000316888"/>
    </source>
</evidence>
<keyword evidence="1" id="KW-0175">Coiled coil</keyword>
<evidence type="ECO:0000256" key="1">
    <source>
        <dbReference type="SAM" id="Coils"/>
    </source>
</evidence>